<protein>
    <submittedName>
        <fullName evidence="1">Uncharacterized protein</fullName>
    </submittedName>
</protein>
<comment type="caution">
    <text evidence="1">The sequence shown here is derived from an EMBL/GenBank/DDBJ whole genome shotgun (WGS) entry which is preliminary data.</text>
</comment>
<evidence type="ECO:0000313" key="1">
    <source>
        <dbReference type="EMBL" id="EEV16349.1"/>
    </source>
</evidence>
<evidence type="ECO:0000313" key="2">
    <source>
        <dbReference type="Proteomes" id="UP000005709"/>
    </source>
</evidence>
<sequence>MRYVLCAAIEFCATQRPAALGFAPHCGKILKFTPQSAYFAY</sequence>
<organism evidence="1 2">
    <name type="scientific">Campylobacter gracilis RM3268</name>
    <dbReference type="NCBI Taxonomy" id="553220"/>
    <lineage>
        <taxon>Bacteria</taxon>
        <taxon>Pseudomonadati</taxon>
        <taxon>Campylobacterota</taxon>
        <taxon>Epsilonproteobacteria</taxon>
        <taxon>Campylobacterales</taxon>
        <taxon>Campylobacteraceae</taxon>
        <taxon>Campylobacter</taxon>
    </lineage>
</organism>
<dbReference type="EMBL" id="ACYG01000032">
    <property type="protein sequence ID" value="EEV16349.1"/>
    <property type="molecule type" value="Genomic_DNA"/>
</dbReference>
<keyword evidence="2" id="KW-1185">Reference proteome</keyword>
<dbReference type="AlphaFoldDB" id="C8PLN7"/>
<reference evidence="1 2" key="1">
    <citation type="submission" date="2009-07" db="EMBL/GenBank/DDBJ databases">
        <authorList>
            <person name="Madupu R."/>
            <person name="Sebastian Y."/>
            <person name="Durkin A.S."/>
            <person name="Torralba M."/>
            <person name="Methe B."/>
            <person name="Sutton G.G."/>
            <person name="Strausberg R.L."/>
            <person name="Nelson K.E."/>
        </authorList>
    </citation>
    <scope>NUCLEOTIDE SEQUENCE [LARGE SCALE GENOMIC DNA]</scope>
    <source>
        <strain evidence="1 2">RM3268</strain>
    </source>
</reference>
<name>C8PLN7_9BACT</name>
<gene>
    <name evidence="1" type="ORF">CAMGR0001_2047</name>
</gene>
<dbReference type="Proteomes" id="UP000005709">
    <property type="component" value="Unassembled WGS sequence"/>
</dbReference>
<proteinExistence type="predicted"/>
<accession>C8PLN7</accession>